<dbReference type="SMART" id="SM00257">
    <property type="entry name" value="LysM"/>
    <property type="match status" value="1"/>
</dbReference>
<dbReference type="GO" id="GO:0008932">
    <property type="term" value="F:lytic endotransglycosylase activity"/>
    <property type="evidence" value="ECO:0007669"/>
    <property type="project" value="TreeGrafter"/>
</dbReference>
<dbReference type="PROSITE" id="PS51782">
    <property type="entry name" value="LYSM"/>
    <property type="match status" value="1"/>
</dbReference>
<feature type="transmembrane region" description="Helical" evidence="2">
    <location>
        <begin position="272"/>
        <end position="294"/>
    </location>
</feature>
<organism evidence="4 5">
    <name type="scientific">Candidatus Gottesmanbacteria bacterium CG11_big_fil_rev_8_21_14_0_20_37_11</name>
    <dbReference type="NCBI Taxonomy" id="1974575"/>
    <lineage>
        <taxon>Bacteria</taxon>
        <taxon>Candidatus Gottesmaniibacteriota</taxon>
    </lineage>
</organism>
<evidence type="ECO:0000256" key="2">
    <source>
        <dbReference type="SAM" id="Phobius"/>
    </source>
</evidence>
<dbReference type="SUPFAM" id="SSF54106">
    <property type="entry name" value="LysM domain"/>
    <property type="match status" value="1"/>
</dbReference>
<dbReference type="PANTHER" id="PTHR33734:SF22">
    <property type="entry name" value="MEMBRANE-BOUND LYTIC MUREIN TRANSGLYCOSYLASE D"/>
    <property type="match status" value="1"/>
</dbReference>
<dbReference type="EMBL" id="PCWS01000069">
    <property type="protein sequence ID" value="PIR08441.1"/>
    <property type="molecule type" value="Genomic_DNA"/>
</dbReference>
<feature type="region of interest" description="Disordered" evidence="1">
    <location>
        <begin position="206"/>
        <end position="230"/>
    </location>
</feature>
<comment type="caution">
    <text evidence="4">The sequence shown here is derived from an EMBL/GenBank/DDBJ whole genome shotgun (WGS) entry which is preliminary data.</text>
</comment>
<evidence type="ECO:0000313" key="4">
    <source>
        <dbReference type="EMBL" id="PIR08441.1"/>
    </source>
</evidence>
<dbReference type="InterPro" id="IPR036779">
    <property type="entry name" value="LysM_dom_sf"/>
</dbReference>
<reference evidence="4 5" key="1">
    <citation type="submission" date="2017-09" db="EMBL/GenBank/DDBJ databases">
        <title>Depth-based differentiation of microbial function through sediment-hosted aquifers and enrichment of novel symbionts in the deep terrestrial subsurface.</title>
        <authorList>
            <person name="Probst A.J."/>
            <person name="Ladd B."/>
            <person name="Jarett J.K."/>
            <person name="Geller-Mcgrath D.E."/>
            <person name="Sieber C.M."/>
            <person name="Emerson J.B."/>
            <person name="Anantharaman K."/>
            <person name="Thomas B.C."/>
            <person name="Malmstrom R."/>
            <person name="Stieglmeier M."/>
            <person name="Klingl A."/>
            <person name="Woyke T."/>
            <person name="Ryan C.M."/>
            <person name="Banfield J.F."/>
        </authorList>
    </citation>
    <scope>NUCLEOTIDE SEQUENCE [LARGE SCALE GENOMIC DNA]</scope>
    <source>
        <strain evidence="4">CG11_big_fil_rev_8_21_14_0_20_37_11</strain>
    </source>
</reference>
<name>A0A2H0NHS8_9BACT</name>
<sequence>MTRKNFRLISIALVGALLIGLAIGPAQRVAAQGPKGPISGSPCVQGEPDQGWLFCSTLGVWLPADSELNQQYRPHTSAAVPAPATWAPAAPAAWPPPAAAAPAVPAPVASSTVYTVQQDDTLGEIATRLGVSLALLIQANGISNPNLIYVGQRLIVSGSAPAAPAAPAAPPVPAATWAPTSAPAERDCKDDFAGYLAGRNNYCADGGQSPAPAPGTQVAPESGGGNGIPWTEGVREATGGVYATLDSAARAIAGFAGRNGIKVLVGSASTGGLIWLIAATAANATAASAAGYTFIVGAGTYVIGAVLVVVTLVCVVWSALTGYNYVPPASVTTGPAARRDEALC</sequence>
<dbReference type="Gene3D" id="3.10.350.10">
    <property type="entry name" value="LysM domain"/>
    <property type="match status" value="1"/>
</dbReference>
<dbReference type="PANTHER" id="PTHR33734">
    <property type="entry name" value="LYSM DOMAIN-CONTAINING GPI-ANCHORED PROTEIN 2"/>
    <property type="match status" value="1"/>
</dbReference>
<evidence type="ECO:0000313" key="5">
    <source>
        <dbReference type="Proteomes" id="UP000230707"/>
    </source>
</evidence>
<dbReference type="Proteomes" id="UP000230707">
    <property type="component" value="Unassembled WGS sequence"/>
</dbReference>
<dbReference type="Pfam" id="PF01476">
    <property type="entry name" value="LysM"/>
    <property type="match status" value="1"/>
</dbReference>
<proteinExistence type="predicted"/>
<feature type="domain" description="LysM" evidence="3">
    <location>
        <begin position="112"/>
        <end position="156"/>
    </location>
</feature>
<accession>A0A2H0NHS8</accession>
<keyword evidence="2" id="KW-0812">Transmembrane</keyword>
<protein>
    <recommendedName>
        <fullName evidence="3">LysM domain-containing protein</fullName>
    </recommendedName>
</protein>
<dbReference type="InterPro" id="IPR018392">
    <property type="entry name" value="LysM"/>
</dbReference>
<keyword evidence="2" id="KW-1133">Transmembrane helix</keyword>
<evidence type="ECO:0000259" key="3">
    <source>
        <dbReference type="PROSITE" id="PS51782"/>
    </source>
</evidence>
<keyword evidence="2" id="KW-0472">Membrane</keyword>
<evidence type="ECO:0000256" key="1">
    <source>
        <dbReference type="SAM" id="MobiDB-lite"/>
    </source>
</evidence>
<dbReference type="AlphaFoldDB" id="A0A2H0NHS8"/>
<dbReference type="CDD" id="cd00118">
    <property type="entry name" value="LysM"/>
    <property type="match status" value="1"/>
</dbReference>
<feature type="transmembrane region" description="Helical" evidence="2">
    <location>
        <begin position="301"/>
        <end position="320"/>
    </location>
</feature>
<gene>
    <name evidence="4" type="ORF">COV53_03000</name>
</gene>